<dbReference type="STRING" id="1465490.SAMN05444277_11459"/>
<dbReference type="InterPro" id="IPR032676">
    <property type="entry name" value="YkuD_2"/>
</dbReference>
<keyword evidence="1" id="KW-0732">Signal</keyword>
<feature type="signal peptide" evidence="1">
    <location>
        <begin position="1"/>
        <end position="20"/>
    </location>
</feature>
<accession>A0A1I5YUU7</accession>
<sequence length="282" mass="31135">MKKLLLVGAVCITVFTSMIAAKGKETATTKSNSNTVNTANKSVSTEAVVNYWVDSLYAQMQLEKMGLPRSVFFEAYKGYEYLLSAGKLQKQGFLTICDYSQPSNRKRLYVLDLDKAKVLFNTYVSHGRNSGDDYATSFSNRNNSHKTSLGFMCTAETYNGDNGYSLRLDGLENGFNDNVRTRAIVMHGSNYVNGQRASKGTMMGRSYGCPAVPDREVKSIINAIKGGSCFYSYYPDKVYAAASKILNADFVWPLTQTLQLASIKLPDSLAKIYAQSEALSLN</sequence>
<gene>
    <name evidence="2" type="ORF">SAMN05444277_11459</name>
</gene>
<organism evidence="2 3">
    <name type="scientific">Parafilimonas terrae</name>
    <dbReference type="NCBI Taxonomy" id="1465490"/>
    <lineage>
        <taxon>Bacteria</taxon>
        <taxon>Pseudomonadati</taxon>
        <taxon>Bacteroidota</taxon>
        <taxon>Chitinophagia</taxon>
        <taxon>Chitinophagales</taxon>
        <taxon>Chitinophagaceae</taxon>
        <taxon>Parafilimonas</taxon>
    </lineage>
</organism>
<name>A0A1I5YUU7_9BACT</name>
<feature type="chain" id="PRO_5011693892" evidence="1">
    <location>
        <begin position="21"/>
        <end position="282"/>
    </location>
</feature>
<keyword evidence="3" id="KW-1185">Reference proteome</keyword>
<proteinExistence type="predicted"/>
<protein>
    <submittedName>
        <fullName evidence="2">L,D-transpeptidase catalytic domain</fullName>
    </submittedName>
</protein>
<evidence type="ECO:0000313" key="2">
    <source>
        <dbReference type="EMBL" id="SFQ48041.1"/>
    </source>
</evidence>
<evidence type="ECO:0000313" key="3">
    <source>
        <dbReference type="Proteomes" id="UP000199031"/>
    </source>
</evidence>
<dbReference type="RefSeq" id="WP_090662214.1">
    <property type="nucleotide sequence ID" value="NZ_FOXQ01000014.1"/>
</dbReference>
<dbReference type="OrthoDB" id="9815195at2"/>
<dbReference type="PANTHER" id="PTHR38477">
    <property type="entry name" value="HYPOTHETICAL EXPORTED PROTEIN"/>
    <property type="match status" value="1"/>
</dbReference>
<dbReference type="Pfam" id="PF13645">
    <property type="entry name" value="YkuD_2"/>
    <property type="match status" value="1"/>
</dbReference>
<reference evidence="2 3" key="1">
    <citation type="submission" date="2016-10" db="EMBL/GenBank/DDBJ databases">
        <authorList>
            <person name="de Groot N.N."/>
        </authorList>
    </citation>
    <scope>NUCLEOTIDE SEQUENCE [LARGE SCALE GENOMIC DNA]</scope>
    <source>
        <strain evidence="2 3">DSM 28286</strain>
    </source>
</reference>
<dbReference type="AlphaFoldDB" id="A0A1I5YUU7"/>
<dbReference type="Proteomes" id="UP000199031">
    <property type="component" value="Unassembled WGS sequence"/>
</dbReference>
<dbReference type="EMBL" id="FOXQ01000014">
    <property type="protein sequence ID" value="SFQ48041.1"/>
    <property type="molecule type" value="Genomic_DNA"/>
</dbReference>
<dbReference type="PANTHER" id="PTHR38477:SF1">
    <property type="entry name" value="MUREIN L,D-TRANSPEPTIDASE CATALYTIC DOMAIN FAMILY PROTEIN"/>
    <property type="match status" value="1"/>
</dbReference>
<evidence type="ECO:0000256" key="1">
    <source>
        <dbReference type="SAM" id="SignalP"/>
    </source>
</evidence>